<name>A0A238ZIT1_9ACTN</name>
<feature type="transmembrane region" description="Helical" evidence="1">
    <location>
        <begin position="238"/>
        <end position="256"/>
    </location>
</feature>
<evidence type="ECO:0000313" key="3">
    <source>
        <dbReference type="Proteomes" id="UP000198386"/>
    </source>
</evidence>
<dbReference type="Proteomes" id="UP000198386">
    <property type="component" value="Unassembled WGS sequence"/>
</dbReference>
<dbReference type="AlphaFoldDB" id="A0A238ZIT1"/>
<feature type="transmembrane region" description="Helical" evidence="1">
    <location>
        <begin position="73"/>
        <end position="94"/>
    </location>
</feature>
<keyword evidence="1" id="KW-0472">Membrane</keyword>
<proteinExistence type="predicted"/>
<keyword evidence="1" id="KW-0812">Transmembrane</keyword>
<accession>A0A238ZIT1</accession>
<keyword evidence="1" id="KW-1133">Transmembrane helix</keyword>
<sequence>MTAAPARGAGPVSTPRVLGRTCAAEWARLWTVRTSWWFLLAAAVVLLGVGALVGTEVAGEPATGSPEPAWRVASAAVVPAQFALLGLALTAVTADHGTGGIVPTLQWTPRRSVLFTARAAVAVLSATALGVVLAAASAGAAALASGGRLDLPAADGVSVLGTVALVVAAGAALAVGLGALLRSTAGALVGVFLLVLVLPLLLGNAGWTWATAVAEVLPGTGAVSLLLGEDGQGTTRQAAGAVLLAWAGGALLLGWLRTVRDDVR</sequence>
<feature type="transmembrane region" description="Helical" evidence="1">
    <location>
        <begin position="156"/>
        <end position="181"/>
    </location>
</feature>
<feature type="transmembrane region" description="Helical" evidence="1">
    <location>
        <begin position="188"/>
        <end position="210"/>
    </location>
</feature>
<organism evidence="2 3">
    <name type="scientific">Geodermatophilus saharensis</name>
    <dbReference type="NCBI Taxonomy" id="1137994"/>
    <lineage>
        <taxon>Bacteria</taxon>
        <taxon>Bacillati</taxon>
        <taxon>Actinomycetota</taxon>
        <taxon>Actinomycetes</taxon>
        <taxon>Geodermatophilales</taxon>
        <taxon>Geodermatophilaceae</taxon>
        <taxon>Geodermatophilus</taxon>
    </lineage>
</organism>
<evidence type="ECO:0000313" key="2">
    <source>
        <dbReference type="EMBL" id="SNR82614.1"/>
    </source>
</evidence>
<dbReference type="EMBL" id="FZOH01000001">
    <property type="protein sequence ID" value="SNR82614.1"/>
    <property type="molecule type" value="Genomic_DNA"/>
</dbReference>
<protein>
    <submittedName>
        <fullName evidence="2">ABC-2 type transport system permease protein</fullName>
    </submittedName>
</protein>
<gene>
    <name evidence="2" type="ORF">SAMN04488107_0078</name>
</gene>
<reference evidence="3" key="1">
    <citation type="submission" date="2017-06" db="EMBL/GenBank/DDBJ databases">
        <authorList>
            <person name="Varghese N."/>
            <person name="Submissions S."/>
        </authorList>
    </citation>
    <scope>NUCLEOTIDE SEQUENCE [LARGE SCALE GENOMIC DNA]</scope>
    <source>
        <strain evidence="3">DSM 45423</strain>
    </source>
</reference>
<keyword evidence="3" id="KW-1185">Reference proteome</keyword>
<feature type="transmembrane region" description="Helical" evidence="1">
    <location>
        <begin position="115"/>
        <end position="144"/>
    </location>
</feature>
<feature type="transmembrane region" description="Helical" evidence="1">
    <location>
        <begin position="36"/>
        <end position="53"/>
    </location>
</feature>
<evidence type="ECO:0000256" key="1">
    <source>
        <dbReference type="SAM" id="Phobius"/>
    </source>
</evidence>